<proteinExistence type="predicted"/>
<comment type="caution">
    <text evidence="1">The sequence shown here is derived from an EMBL/GenBank/DDBJ whole genome shotgun (WGS) entry which is preliminary data.</text>
</comment>
<sequence length="106" mass="12373">MIKFLYLKRTSLVGNWYKRTERMYCHDNSSSFGARNSIRAEDTYKTSKDKGCEAYLPKSLKHCSPNLSSTDQRPNKNDQNDCQMIQTSHQKRTSLVGNWCKRTGRM</sequence>
<dbReference type="AlphaFoldDB" id="A0A4Y2ENQ4"/>
<protein>
    <submittedName>
        <fullName evidence="1">Uncharacterized protein</fullName>
    </submittedName>
</protein>
<keyword evidence="2" id="KW-1185">Reference proteome</keyword>
<accession>A0A4Y2ENQ4</accession>
<name>A0A4Y2ENQ4_ARAVE</name>
<evidence type="ECO:0000313" key="2">
    <source>
        <dbReference type="Proteomes" id="UP000499080"/>
    </source>
</evidence>
<gene>
    <name evidence="1" type="ORF">AVEN_237608_1</name>
</gene>
<dbReference type="Proteomes" id="UP000499080">
    <property type="component" value="Unassembled WGS sequence"/>
</dbReference>
<dbReference type="EMBL" id="BGPR01247455">
    <property type="protein sequence ID" value="GBM30923.1"/>
    <property type="molecule type" value="Genomic_DNA"/>
</dbReference>
<organism evidence="1 2">
    <name type="scientific">Araneus ventricosus</name>
    <name type="common">Orbweaver spider</name>
    <name type="synonym">Epeira ventricosa</name>
    <dbReference type="NCBI Taxonomy" id="182803"/>
    <lineage>
        <taxon>Eukaryota</taxon>
        <taxon>Metazoa</taxon>
        <taxon>Ecdysozoa</taxon>
        <taxon>Arthropoda</taxon>
        <taxon>Chelicerata</taxon>
        <taxon>Arachnida</taxon>
        <taxon>Araneae</taxon>
        <taxon>Araneomorphae</taxon>
        <taxon>Entelegynae</taxon>
        <taxon>Araneoidea</taxon>
        <taxon>Araneidae</taxon>
        <taxon>Araneus</taxon>
    </lineage>
</organism>
<reference evidence="1 2" key="1">
    <citation type="journal article" date="2019" name="Sci. Rep.">
        <title>Orb-weaving spider Araneus ventricosus genome elucidates the spidroin gene catalogue.</title>
        <authorList>
            <person name="Kono N."/>
            <person name="Nakamura H."/>
            <person name="Ohtoshi R."/>
            <person name="Moran D.A.P."/>
            <person name="Shinohara A."/>
            <person name="Yoshida Y."/>
            <person name="Fujiwara M."/>
            <person name="Mori M."/>
            <person name="Tomita M."/>
            <person name="Arakawa K."/>
        </authorList>
    </citation>
    <scope>NUCLEOTIDE SEQUENCE [LARGE SCALE GENOMIC DNA]</scope>
</reference>
<evidence type="ECO:0000313" key="1">
    <source>
        <dbReference type="EMBL" id="GBM30923.1"/>
    </source>
</evidence>